<dbReference type="Pfam" id="PF13087">
    <property type="entry name" value="AAA_12"/>
    <property type="match status" value="1"/>
</dbReference>
<organism evidence="4">
    <name type="scientific">Ditylum brightwellii</name>
    <dbReference type="NCBI Taxonomy" id="49249"/>
    <lineage>
        <taxon>Eukaryota</taxon>
        <taxon>Sar</taxon>
        <taxon>Stramenopiles</taxon>
        <taxon>Ochrophyta</taxon>
        <taxon>Bacillariophyta</taxon>
        <taxon>Mediophyceae</taxon>
        <taxon>Lithodesmiophycidae</taxon>
        <taxon>Lithodesmiales</taxon>
        <taxon>Lithodesmiaceae</taxon>
        <taxon>Ditylum</taxon>
    </lineage>
</organism>
<gene>
    <name evidence="4" type="ORF">DBRI00130_LOCUS28068</name>
</gene>
<protein>
    <recommendedName>
        <fullName evidence="3">Helicase ATP-binding domain-containing protein</fullName>
    </recommendedName>
</protein>
<dbReference type="InterPro" id="IPR041677">
    <property type="entry name" value="DNA2/NAM7_AAA_11"/>
</dbReference>
<dbReference type="SMART" id="SM00487">
    <property type="entry name" value="DEXDc"/>
    <property type="match status" value="1"/>
</dbReference>
<dbReference type="PANTHER" id="PTHR10887:SF495">
    <property type="entry name" value="HELICASE SENATAXIN ISOFORM X1-RELATED"/>
    <property type="match status" value="1"/>
</dbReference>
<reference evidence="4" key="1">
    <citation type="submission" date="2021-01" db="EMBL/GenBank/DDBJ databases">
        <authorList>
            <person name="Corre E."/>
            <person name="Pelletier E."/>
            <person name="Niang G."/>
            <person name="Scheremetjew M."/>
            <person name="Finn R."/>
            <person name="Kale V."/>
            <person name="Holt S."/>
            <person name="Cochrane G."/>
            <person name="Meng A."/>
            <person name="Brown T."/>
            <person name="Cohen L."/>
        </authorList>
    </citation>
    <scope>NUCLEOTIDE SEQUENCE</scope>
    <source>
        <strain evidence="4">GSO104</strain>
    </source>
</reference>
<comment type="catalytic activity">
    <reaction evidence="1">
        <text>ATP + H2O = ADP + phosphate + H(+)</text>
        <dbReference type="Rhea" id="RHEA:13065"/>
        <dbReference type="ChEBI" id="CHEBI:15377"/>
        <dbReference type="ChEBI" id="CHEBI:15378"/>
        <dbReference type="ChEBI" id="CHEBI:30616"/>
        <dbReference type="ChEBI" id="CHEBI:43474"/>
        <dbReference type="ChEBI" id="CHEBI:456216"/>
        <dbReference type="EC" id="3.6.4.12"/>
    </reaction>
    <physiologicalReaction direction="left-to-right" evidence="1">
        <dbReference type="Rhea" id="RHEA:13066"/>
    </physiologicalReaction>
</comment>
<dbReference type="InterPro" id="IPR014001">
    <property type="entry name" value="Helicase_ATP-bd"/>
</dbReference>
<dbReference type="EMBL" id="HBNS01035936">
    <property type="protein sequence ID" value="CAE4632291.1"/>
    <property type="molecule type" value="Transcribed_RNA"/>
</dbReference>
<feature type="domain" description="Helicase ATP-binding" evidence="3">
    <location>
        <begin position="312"/>
        <end position="602"/>
    </location>
</feature>
<proteinExistence type="predicted"/>
<dbReference type="CDD" id="cd18808">
    <property type="entry name" value="SF1_C_Upf1"/>
    <property type="match status" value="1"/>
</dbReference>
<dbReference type="CDD" id="cd18042">
    <property type="entry name" value="DEXXQc_SETX"/>
    <property type="match status" value="1"/>
</dbReference>
<dbReference type="PANTHER" id="PTHR10887">
    <property type="entry name" value="DNA2/NAM7 HELICASE FAMILY"/>
    <property type="match status" value="1"/>
</dbReference>
<dbReference type="InterPro" id="IPR027417">
    <property type="entry name" value="P-loop_NTPase"/>
</dbReference>
<dbReference type="GO" id="GO:0003678">
    <property type="term" value="F:DNA helicase activity"/>
    <property type="evidence" value="ECO:0007669"/>
    <property type="project" value="UniProtKB-EC"/>
</dbReference>
<dbReference type="Pfam" id="PF13086">
    <property type="entry name" value="AAA_11"/>
    <property type="match status" value="1"/>
</dbReference>
<sequence length="772" mass="85807">MKWIPPQIVVVEVKDKFKNKNKFHFKGPVQPSGGSASTTHIPETFNNASEMVKFMSAHILEEGRMSLNSEFQEHSNRDGVWTRPTFVMNLRSCTAVDHTSHTSNPPYQKTYEFGFDVQKDKDDMIYPPVNLGEVYVVHSPSWTKTKCCIGLIGPNDVNTIFLQDQKIYDDEQSAPFALWMCITSGEQGDTGWLTESDLPSFYPDGSVKRETMYALNIGTVTNLTREYEGLKSLAHIKDHLKKAIFCKRNQDLPASVTPHAPTVWKDSSSFATPFAAGKEGFSGGADGFNTKSLENVQVNKPASVPRGIWDKLSLTLNPFQLLAIGNIISGRSKGNFVLLQGPPGTGKTTTIIGLVTALLNGSSTLPGGKVSGTRVQIGNTLSRQSDDGNNNTATLNVPVARRILVCAPSNTAVDDLAWRLHKLAVGPNGALGGFNIVRFGQAPGEERHDRRGKGRKQRTTQSSVEGRDEYLREINLDLIVESIARVRGTGDFADHDGNKRLSKNINYGQERRQILTKCHVVCTTLSGAGSKAFAESVSRDEFHNSEFDAVIIDEACQASEPSSLIPLKYNPNIVVMVGDPQQLPVLLFSQSSKRAHFGRSLFERLQLNGWPVNVLRMQYRMHDEIVRFPSMHFYSGQLITSSNVRGRGLATWSSHPCFPPYRFWNLNKGIMKRSAEGGVSNQDEYMFIRRLLNEFGILFNRVRPISIGIISFYNDQVELLKRSINSLPWIKSGKISLQISTVDGFQGSEKDIIILSCVRSSSSNKPFNRGMY</sequence>
<dbReference type="InterPro" id="IPR041679">
    <property type="entry name" value="DNA2/NAM7-like_C"/>
</dbReference>
<dbReference type="AlphaFoldDB" id="A0A7S4S262"/>
<accession>A0A7S4S262</accession>
<dbReference type="InterPro" id="IPR047187">
    <property type="entry name" value="SF1_C_Upf1"/>
</dbReference>
<evidence type="ECO:0000256" key="1">
    <source>
        <dbReference type="ARBA" id="ARBA00048432"/>
    </source>
</evidence>
<dbReference type="Gene3D" id="3.40.50.300">
    <property type="entry name" value="P-loop containing nucleotide triphosphate hydrolases"/>
    <property type="match status" value="2"/>
</dbReference>
<evidence type="ECO:0000256" key="2">
    <source>
        <dbReference type="SAM" id="MobiDB-lite"/>
    </source>
</evidence>
<dbReference type="InterPro" id="IPR045055">
    <property type="entry name" value="DNA2/NAM7-like"/>
</dbReference>
<evidence type="ECO:0000313" key="4">
    <source>
        <dbReference type="EMBL" id="CAE4632291.1"/>
    </source>
</evidence>
<feature type="region of interest" description="Disordered" evidence="2">
    <location>
        <begin position="443"/>
        <end position="465"/>
    </location>
</feature>
<name>A0A7S4S262_9STRA</name>
<evidence type="ECO:0000259" key="3">
    <source>
        <dbReference type="SMART" id="SM00487"/>
    </source>
</evidence>
<dbReference type="SUPFAM" id="SSF52540">
    <property type="entry name" value="P-loop containing nucleoside triphosphate hydrolases"/>
    <property type="match status" value="1"/>
</dbReference>